<dbReference type="CDD" id="cd00190">
    <property type="entry name" value="Tryp_SPc"/>
    <property type="match status" value="1"/>
</dbReference>
<dbReference type="InterPro" id="IPR009003">
    <property type="entry name" value="Peptidase_S1_PA"/>
</dbReference>
<feature type="disulfide bond" evidence="6">
    <location>
        <begin position="84"/>
        <end position="99"/>
    </location>
</feature>
<dbReference type="Ensembl" id="ENSSSCT00045053051.1">
    <property type="protein sequence ID" value="ENSSSCP00045036905.1"/>
    <property type="gene ID" value="ENSSSCG00045031119.1"/>
</dbReference>
<keyword evidence="8" id="KW-0472">Membrane</keyword>
<dbReference type="PANTHER" id="PTHR24252">
    <property type="entry name" value="ACROSIN-RELATED"/>
    <property type="match status" value="1"/>
</dbReference>
<keyword evidence="8" id="KW-0812">Transmembrane</keyword>
<dbReference type="PROSITE" id="PS00134">
    <property type="entry name" value="TRYPSIN_HIS"/>
    <property type="match status" value="1"/>
</dbReference>
<evidence type="ECO:0000256" key="1">
    <source>
        <dbReference type="ARBA" id="ARBA00022670"/>
    </source>
</evidence>
<dbReference type="SMART" id="SM00192">
    <property type="entry name" value="LDLa"/>
    <property type="match status" value="1"/>
</dbReference>
<dbReference type="GO" id="GO:0016020">
    <property type="term" value="C:membrane"/>
    <property type="evidence" value="ECO:0007669"/>
    <property type="project" value="InterPro"/>
</dbReference>
<feature type="disulfide bond" evidence="6">
    <location>
        <begin position="65"/>
        <end position="77"/>
    </location>
</feature>
<keyword evidence="8" id="KW-1133">Transmembrane helix</keyword>
<dbReference type="SUPFAM" id="SSF50494">
    <property type="entry name" value="Trypsin-like serine proteases"/>
    <property type="match status" value="1"/>
</dbReference>
<evidence type="ECO:0000313" key="10">
    <source>
        <dbReference type="Ensembl" id="ENSSSCP00045036905.1"/>
    </source>
</evidence>
<evidence type="ECO:0000256" key="6">
    <source>
        <dbReference type="PROSITE-ProRule" id="PRU00124"/>
    </source>
</evidence>
<dbReference type="Pfam" id="PF15494">
    <property type="entry name" value="SRCR_2"/>
    <property type="match status" value="1"/>
</dbReference>
<keyword evidence="3 7" id="KW-0720">Serine protease</keyword>
<dbReference type="GO" id="GO:0006508">
    <property type="term" value="P:proteolysis"/>
    <property type="evidence" value="ECO:0007669"/>
    <property type="project" value="UniProtKB-KW"/>
</dbReference>
<feature type="transmembrane region" description="Helical" evidence="8">
    <location>
        <begin position="40"/>
        <end position="63"/>
    </location>
</feature>
<evidence type="ECO:0000256" key="5">
    <source>
        <dbReference type="ARBA" id="ARBA00023180"/>
    </source>
</evidence>
<organism evidence="10 11">
    <name type="scientific">Sus scrofa</name>
    <name type="common">Pig</name>
    <dbReference type="NCBI Taxonomy" id="9823"/>
    <lineage>
        <taxon>Eukaryota</taxon>
        <taxon>Metazoa</taxon>
        <taxon>Chordata</taxon>
        <taxon>Craniata</taxon>
        <taxon>Vertebrata</taxon>
        <taxon>Euteleostomi</taxon>
        <taxon>Mammalia</taxon>
        <taxon>Eutheria</taxon>
        <taxon>Laurasiatheria</taxon>
        <taxon>Artiodactyla</taxon>
        <taxon>Suina</taxon>
        <taxon>Suidae</taxon>
        <taxon>Sus</taxon>
    </lineage>
</organism>
<dbReference type="InterPro" id="IPR036055">
    <property type="entry name" value="LDL_receptor-like_sf"/>
</dbReference>
<dbReference type="InterPro" id="IPR001190">
    <property type="entry name" value="SRCR"/>
</dbReference>
<evidence type="ECO:0000259" key="9">
    <source>
        <dbReference type="PROSITE" id="PS50240"/>
    </source>
</evidence>
<dbReference type="PANTHER" id="PTHR24252:SF27">
    <property type="entry name" value="TRANSMEMBRANE PROTEASE SERINE 3-LIKE"/>
    <property type="match status" value="1"/>
</dbReference>
<dbReference type="PROSITE" id="PS01209">
    <property type="entry name" value="LDLRA_1"/>
    <property type="match status" value="1"/>
</dbReference>
<evidence type="ECO:0000256" key="8">
    <source>
        <dbReference type="SAM" id="Phobius"/>
    </source>
</evidence>
<evidence type="ECO:0000256" key="7">
    <source>
        <dbReference type="RuleBase" id="RU363034"/>
    </source>
</evidence>
<keyword evidence="1 7" id="KW-0645">Protease</keyword>
<dbReference type="PROSITE" id="PS00135">
    <property type="entry name" value="TRYPSIN_SER"/>
    <property type="match status" value="1"/>
</dbReference>
<dbReference type="PROSITE" id="PS50240">
    <property type="entry name" value="TRYPSIN_DOM"/>
    <property type="match status" value="1"/>
</dbReference>
<sequence length="454" mass="49261">MNSVLFPAVSLFRGLSRSPFCFPDADAVAAQILSLLPLKFFPILVVGIIALILALAIGLGIHFDCSGKYRCRSSFKCIELAARCNGVADCKEGEDEYRCGKAPPGRFEAQSDGHTPGLCFYCVGSYVSSDTLRVDLLEEPFREDFVSINHLLPDDKVTALHHAVYVREGCASGHVVTLTCSVCGRRMGSSPRIVGGNASSLAQWPWQASLQFQGYHLCGGSVITPVWVVTAAHCVYDLYLPKSWTIQVGLVSLLDSPAPSHLVEKIIYHSKYKPKRLGNDIALMKLAGPVAFNEMIQPVCLPNSEENFPDGKMCWTSGWGATEDGGDASPVLNHAAVPLLSNKLCNHRDVYGGLISPSMLCAGYLKGGVDSCQGDSGGPLVCQERTVWKLVGATSFGIGCAEANKPGVYTRITSFLDWIHEQMEVDLFTLIVIIWWHLQHAEVPGSGIEPMPQQ</sequence>
<dbReference type="FunFam" id="2.40.10.10:FF:000003">
    <property type="entry name" value="Transmembrane serine protease 3"/>
    <property type="match status" value="1"/>
</dbReference>
<dbReference type="Pfam" id="PF00089">
    <property type="entry name" value="Trypsin"/>
    <property type="match status" value="1"/>
</dbReference>
<dbReference type="Gene3D" id="4.10.400.10">
    <property type="entry name" value="Low-density Lipoprotein Receptor"/>
    <property type="match status" value="1"/>
</dbReference>
<dbReference type="Pfam" id="PF00057">
    <property type="entry name" value="Ldl_recept_a"/>
    <property type="match status" value="1"/>
</dbReference>
<dbReference type="SUPFAM" id="SSF57424">
    <property type="entry name" value="LDL receptor-like module"/>
    <property type="match status" value="1"/>
</dbReference>
<dbReference type="CDD" id="cd00112">
    <property type="entry name" value="LDLa"/>
    <property type="match status" value="1"/>
</dbReference>
<keyword evidence="5" id="KW-0325">Glycoprotein</keyword>
<keyword evidence="2 7" id="KW-0378">Hydrolase</keyword>
<dbReference type="InterPro" id="IPR033116">
    <property type="entry name" value="TRYPSIN_SER"/>
</dbReference>
<dbReference type="Gene3D" id="2.40.10.10">
    <property type="entry name" value="Trypsin-like serine proteases"/>
    <property type="match status" value="1"/>
</dbReference>
<evidence type="ECO:0000313" key="11">
    <source>
        <dbReference type="Proteomes" id="UP000694728"/>
    </source>
</evidence>
<dbReference type="SMART" id="SM00020">
    <property type="entry name" value="Tryp_SPc"/>
    <property type="match status" value="1"/>
</dbReference>
<comment type="caution">
    <text evidence="6">Lacks conserved residue(s) required for the propagation of feature annotation.</text>
</comment>
<dbReference type="InterPro" id="IPR002172">
    <property type="entry name" value="LDrepeatLR_classA_rpt"/>
</dbReference>
<dbReference type="GO" id="GO:0004252">
    <property type="term" value="F:serine-type endopeptidase activity"/>
    <property type="evidence" value="ECO:0007669"/>
    <property type="project" value="InterPro"/>
</dbReference>
<dbReference type="InterPro" id="IPR043504">
    <property type="entry name" value="Peptidase_S1_PA_chymotrypsin"/>
</dbReference>
<evidence type="ECO:0000256" key="4">
    <source>
        <dbReference type="ARBA" id="ARBA00023157"/>
    </source>
</evidence>
<accession>A0A8D1ISQ4</accession>
<dbReference type="Proteomes" id="UP000694728">
    <property type="component" value="Unplaced"/>
</dbReference>
<name>A0A8D1ISQ4_PIG</name>
<proteinExistence type="predicted"/>
<reference evidence="10" key="1">
    <citation type="submission" date="2025-08" db="UniProtKB">
        <authorList>
            <consortium name="Ensembl"/>
        </authorList>
    </citation>
    <scope>IDENTIFICATION</scope>
</reference>
<dbReference type="PROSITE" id="PS50068">
    <property type="entry name" value="LDLRA_2"/>
    <property type="match status" value="1"/>
</dbReference>
<dbReference type="InterPro" id="IPR023415">
    <property type="entry name" value="LDLR_class-A_CS"/>
</dbReference>
<dbReference type="AlphaFoldDB" id="A0A8D1ISQ4"/>
<dbReference type="InterPro" id="IPR001254">
    <property type="entry name" value="Trypsin_dom"/>
</dbReference>
<protein>
    <recommendedName>
        <fullName evidence="9">Peptidase S1 domain-containing protein</fullName>
    </recommendedName>
</protein>
<dbReference type="PRINTS" id="PR00722">
    <property type="entry name" value="CHYMOTRYPSIN"/>
</dbReference>
<keyword evidence="4 6" id="KW-1015">Disulfide bond</keyword>
<feature type="domain" description="Peptidase S1" evidence="9">
    <location>
        <begin position="193"/>
        <end position="424"/>
    </location>
</feature>
<dbReference type="InterPro" id="IPR018114">
    <property type="entry name" value="TRYPSIN_HIS"/>
</dbReference>
<evidence type="ECO:0000256" key="2">
    <source>
        <dbReference type="ARBA" id="ARBA00022801"/>
    </source>
</evidence>
<dbReference type="InterPro" id="IPR001314">
    <property type="entry name" value="Peptidase_S1A"/>
</dbReference>
<evidence type="ECO:0000256" key="3">
    <source>
        <dbReference type="ARBA" id="ARBA00022825"/>
    </source>
</evidence>